<dbReference type="Proteomes" id="UP001490330">
    <property type="component" value="Unassembled WGS sequence"/>
</dbReference>
<feature type="region of interest" description="Disordered" evidence="1">
    <location>
        <begin position="434"/>
        <end position="504"/>
    </location>
</feature>
<dbReference type="RefSeq" id="WP_350815268.1">
    <property type="nucleotide sequence ID" value="NZ_JBEPCV010000050.1"/>
</dbReference>
<dbReference type="PANTHER" id="PTHR23242">
    <property type="entry name" value="TRANSCRIPTION FACTOR HOXA13"/>
    <property type="match status" value="1"/>
</dbReference>
<evidence type="ECO:0000313" key="4">
    <source>
        <dbReference type="Proteomes" id="UP001490330"/>
    </source>
</evidence>
<dbReference type="PANTHER" id="PTHR23242:SF9">
    <property type="entry name" value="TRANSCRIPTION FACTOR HOXA13"/>
    <property type="match status" value="1"/>
</dbReference>
<dbReference type="EMBL" id="JBEPCV010000050">
    <property type="protein sequence ID" value="MER6908724.1"/>
    <property type="molecule type" value="Genomic_DNA"/>
</dbReference>
<keyword evidence="4" id="KW-1185">Reference proteome</keyword>
<reference evidence="3 4" key="1">
    <citation type="submission" date="2024-06" db="EMBL/GenBank/DDBJ databases">
        <title>The Natural Products Discovery Center: Release of the First 8490 Sequenced Strains for Exploring Actinobacteria Biosynthetic Diversity.</title>
        <authorList>
            <person name="Kalkreuter E."/>
            <person name="Kautsar S.A."/>
            <person name="Yang D."/>
            <person name="Bader C.D."/>
            <person name="Teijaro C.N."/>
            <person name="Fluegel L."/>
            <person name="Davis C.M."/>
            <person name="Simpson J.R."/>
            <person name="Lauterbach L."/>
            <person name="Steele A.D."/>
            <person name="Gui C."/>
            <person name="Meng S."/>
            <person name="Li G."/>
            <person name="Viehrig K."/>
            <person name="Ye F."/>
            <person name="Su P."/>
            <person name="Kiefer A.F."/>
            <person name="Nichols A."/>
            <person name="Cepeda A.J."/>
            <person name="Yan W."/>
            <person name="Fan B."/>
            <person name="Jiang Y."/>
            <person name="Adhikari A."/>
            <person name="Zheng C.-J."/>
            <person name="Schuster L."/>
            <person name="Cowan T.M."/>
            <person name="Smanski M.J."/>
            <person name="Chevrette M.G."/>
            <person name="De Carvalho L.P.S."/>
            <person name="Shen B."/>
        </authorList>
    </citation>
    <scope>NUCLEOTIDE SEQUENCE [LARGE SCALE GENOMIC DNA]</scope>
    <source>
        <strain evidence="3 4">NPDC000632</strain>
    </source>
</reference>
<protein>
    <submittedName>
        <fullName evidence="3">DUF2637 domain-containing protein</fullName>
    </submittedName>
</protein>
<feature type="region of interest" description="Disordered" evidence="1">
    <location>
        <begin position="257"/>
        <end position="288"/>
    </location>
</feature>
<dbReference type="Pfam" id="PF10935">
    <property type="entry name" value="DUF2637"/>
    <property type="match status" value="1"/>
</dbReference>
<name>A0ABV1VQF7_9ACTN</name>
<keyword evidence="2" id="KW-0472">Membrane</keyword>
<accession>A0ABV1VQF7</accession>
<keyword evidence="2" id="KW-1133">Transmembrane helix</keyword>
<dbReference type="InterPro" id="IPR021235">
    <property type="entry name" value="DUF2637"/>
</dbReference>
<gene>
    <name evidence="3" type="ORF">ABT322_34350</name>
</gene>
<comment type="caution">
    <text evidence="3">The sequence shown here is derived from an EMBL/GenBank/DDBJ whole genome shotgun (WGS) entry which is preliminary data.</text>
</comment>
<feature type="compositionally biased region" description="Basic and acidic residues" evidence="1">
    <location>
        <begin position="261"/>
        <end position="273"/>
    </location>
</feature>
<organism evidence="3 4">
    <name type="scientific">Streptomyces flaveolus</name>
    <dbReference type="NCBI Taxonomy" id="67297"/>
    <lineage>
        <taxon>Bacteria</taxon>
        <taxon>Bacillati</taxon>
        <taxon>Actinomycetota</taxon>
        <taxon>Actinomycetes</taxon>
        <taxon>Kitasatosporales</taxon>
        <taxon>Streptomycetaceae</taxon>
        <taxon>Streptomyces</taxon>
    </lineage>
</organism>
<feature type="transmembrane region" description="Helical" evidence="2">
    <location>
        <begin position="17"/>
        <end position="41"/>
    </location>
</feature>
<evidence type="ECO:0000256" key="1">
    <source>
        <dbReference type="SAM" id="MobiDB-lite"/>
    </source>
</evidence>
<evidence type="ECO:0000313" key="3">
    <source>
        <dbReference type="EMBL" id="MER6908724.1"/>
    </source>
</evidence>
<proteinExistence type="predicted"/>
<keyword evidence="2" id="KW-0812">Transmembrane</keyword>
<feature type="transmembrane region" description="Helical" evidence="2">
    <location>
        <begin position="53"/>
        <end position="77"/>
    </location>
</feature>
<sequence length="629" mass="69733">MAAGNGAKPQLTRAHRVLIGVVVAGALIIAGIGFAGSYAAVRDLALKKGFGNFSYVFPIGIDAGICVLLALDLLLTWIRIPFPLLRQTAWLLTAATIAFNGAAAWPDPLGVGMHAVIPVLFVVSVEAARHAVGRIADITADKHMEGVRLTRWLLSPLPTFLLWRRMKLWELRSYEQVIKLEQERLVYRASLRSRFGRAWRRKAPVESLMPLRLARYGVPLAQTAPAGLAAAGIDEPPIQFTVERTAVPEQRSIPEIEAAVDQEKERAPVRDARPQPVEQPRLPRPEQRYDLADEESTRRLAGAYQDWIAAFGFEPTSAQFAMWLQDRYGITTAAHGPLTDEHVEPLLQSLKQQRLTPAAENRDLREAPHGADDDWGDYFYSAWLTYAQEHGTYPDAVALAEYVYERDQITRGNDQPITGPDLEPFVSTFLQRESDEAVLPSDEKAAEPAGRASNGESLPNQEAGEGTEKTPALAGAHPAKETRSPQVTAPVGDPLGPGHVTEKSAPLTTVDRYYLAWKEYQAEHGAEPEKAEQLSEFLAGKDLYGRGGKPVSPSTLRRYLLPFRVYSRWAEHRVHTDNPSCDTVAQDCAAHGITAQYNKPITADYVIEHAADFERRWQALIRHHAEAQR</sequence>
<evidence type="ECO:0000256" key="2">
    <source>
        <dbReference type="SAM" id="Phobius"/>
    </source>
</evidence>
<feature type="transmembrane region" description="Helical" evidence="2">
    <location>
        <begin position="89"/>
        <end position="105"/>
    </location>
</feature>